<name>A0A938BHR0_9BACT</name>
<dbReference type="PROSITE" id="PS51318">
    <property type="entry name" value="TAT"/>
    <property type="match status" value="1"/>
</dbReference>
<dbReference type="InterPro" id="IPR024370">
    <property type="entry name" value="PBP_domain"/>
</dbReference>
<dbReference type="Gene3D" id="3.40.190.10">
    <property type="entry name" value="Periplasmic binding protein-like II"/>
    <property type="match status" value="2"/>
</dbReference>
<dbReference type="PANTHER" id="PTHR37945">
    <property type="entry name" value="EXTRACELLULAR TUNGSTATE BINDING PROTEIN"/>
    <property type="match status" value="1"/>
</dbReference>
<dbReference type="EMBL" id="VGJX01000020">
    <property type="protein sequence ID" value="MBM3273647.1"/>
    <property type="molecule type" value="Genomic_DNA"/>
</dbReference>
<feature type="domain" description="PBP" evidence="2">
    <location>
        <begin position="39"/>
        <end position="262"/>
    </location>
</feature>
<dbReference type="Proteomes" id="UP000703893">
    <property type="component" value="Unassembled WGS sequence"/>
</dbReference>
<feature type="chain" id="PRO_5036890025" evidence="1">
    <location>
        <begin position="33"/>
        <end position="294"/>
    </location>
</feature>
<accession>A0A938BHR0</accession>
<protein>
    <submittedName>
        <fullName evidence="3">Substrate-binding domain-containing protein</fullName>
    </submittedName>
</protein>
<feature type="signal peptide" evidence="1">
    <location>
        <begin position="1"/>
        <end position="32"/>
    </location>
</feature>
<proteinExistence type="predicted"/>
<gene>
    <name evidence="3" type="ORF">FJZ00_00735</name>
</gene>
<dbReference type="Pfam" id="PF12849">
    <property type="entry name" value="PBP_like_2"/>
    <property type="match status" value="1"/>
</dbReference>
<dbReference type="PANTHER" id="PTHR37945:SF1">
    <property type="entry name" value="EXTRACELLULAR TUNGSTATE BINDING PROTEIN"/>
    <property type="match status" value="1"/>
</dbReference>
<evidence type="ECO:0000256" key="1">
    <source>
        <dbReference type="SAM" id="SignalP"/>
    </source>
</evidence>
<dbReference type="InterPro" id="IPR006311">
    <property type="entry name" value="TAT_signal"/>
</dbReference>
<dbReference type="CDD" id="cd05466">
    <property type="entry name" value="PBP2_LTTR_substrate"/>
    <property type="match status" value="1"/>
</dbReference>
<evidence type="ECO:0000259" key="2">
    <source>
        <dbReference type="Pfam" id="PF12849"/>
    </source>
</evidence>
<dbReference type="SUPFAM" id="SSF53850">
    <property type="entry name" value="Periplasmic binding protein-like II"/>
    <property type="match status" value="1"/>
</dbReference>
<sequence length="294" mass="30742">MLPPVRKFLKSLAAGAVAVATLLLAAAPGAAASESAKIGGTIILATTTSTVDSGLLDALMPRFKELSGIEVKVIGIGSGAALAMAGKGDADAVLSHAPGAERKYVEQGDLIGGELIMHNDFVVLGPPADPLGARSAPSLKEALARIAARGPFISRGDDSGTHKVELALWKQAGISPADVKRREESGQGMGATLTIAGQRRGYTLSDRATYLALRKTLDLVVIREGDASMLNIYHAYVVNPAKHPGVKEAQARAFVSFMTSSETQRFIGRFRSEEFGHALFVPDAGKSLADLGRK</sequence>
<evidence type="ECO:0000313" key="4">
    <source>
        <dbReference type="Proteomes" id="UP000703893"/>
    </source>
</evidence>
<comment type="caution">
    <text evidence="3">The sequence shown here is derived from an EMBL/GenBank/DDBJ whole genome shotgun (WGS) entry which is preliminary data.</text>
</comment>
<reference evidence="3 4" key="1">
    <citation type="submission" date="2019-03" db="EMBL/GenBank/DDBJ databases">
        <title>Lake Tanganyika Metagenome-Assembled Genomes (MAGs).</title>
        <authorList>
            <person name="Tran P."/>
        </authorList>
    </citation>
    <scope>NUCLEOTIDE SEQUENCE [LARGE SCALE GENOMIC DNA]</scope>
    <source>
        <strain evidence="3">K_DeepCast_65m_m2_236</strain>
    </source>
</reference>
<keyword evidence="1" id="KW-0732">Signal</keyword>
<dbReference type="AlphaFoldDB" id="A0A938BHR0"/>
<dbReference type="InterPro" id="IPR052738">
    <property type="entry name" value="ABC-Tungstate_binding"/>
</dbReference>
<evidence type="ECO:0000313" key="3">
    <source>
        <dbReference type="EMBL" id="MBM3273647.1"/>
    </source>
</evidence>
<organism evidence="3 4">
    <name type="scientific">Candidatus Tanganyikabacteria bacterium</name>
    <dbReference type="NCBI Taxonomy" id="2961651"/>
    <lineage>
        <taxon>Bacteria</taxon>
        <taxon>Bacillati</taxon>
        <taxon>Candidatus Sericytochromatia</taxon>
        <taxon>Candidatus Tanganyikabacteria</taxon>
    </lineage>
</organism>